<evidence type="ECO:0000259" key="4">
    <source>
        <dbReference type="PROSITE" id="PS50887"/>
    </source>
</evidence>
<dbReference type="PROSITE" id="PS50110">
    <property type="entry name" value="RESPONSE_REGULATORY"/>
    <property type="match status" value="1"/>
</dbReference>
<dbReference type="PANTHER" id="PTHR33121">
    <property type="entry name" value="CYCLIC DI-GMP PHOSPHODIESTERASE PDEF"/>
    <property type="match status" value="1"/>
</dbReference>
<dbReference type="InterPro" id="IPR035919">
    <property type="entry name" value="EAL_sf"/>
</dbReference>
<dbReference type="InterPro" id="IPR001633">
    <property type="entry name" value="EAL_dom"/>
</dbReference>
<dbReference type="GO" id="GO:0071111">
    <property type="term" value="F:cyclic-guanylate-specific phosphodiesterase activity"/>
    <property type="evidence" value="ECO:0007669"/>
    <property type="project" value="InterPro"/>
</dbReference>
<dbReference type="InterPro" id="IPR001789">
    <property type="entry name" value="Sig_transdc_resp-reg_receiver"/>
</dbReference>
<dbReference type="SUPFAM" id="SSF55073">
    <property type="entry name" value="Nucleotide cyclase"/>
    <property type="match status" value="1"/>
</dbReference>
<name>A0A0P8BTL0_9CYAN</name>
<evidence type="ECO:0000259" key="2">
    <source>
        <dbReference type="PROSITE" id="PS50110"/>
    </source>
</evidence>
<dbReference type="Gene3D" id="3.20.20.450">
    <property type="entry name" value="EAL domain"/>
    <property type="match status" value="1"/>
</dbReference>
<comment type="caution">
    <text evidence="1">Lacks conserved residue(s) required for the propagation of feature annotation.</text>
</comment>
<dbReference type="Pfam" id="PF00563">
    <property type="entry name" value="EAL"/>
    <property type="match status" value="1"/>
</dbReference>
<dbReference type="SMART" id="SM00052">
    <property type="entry name" value="EAL"/>
    <property type="match status" value="1"/>
</dbReference>
<dbReference type="InterPro" id="IPR043128">
    <property type="entry name" value="Rev_trsase/Diguanyl_cyclase"/>
</dbReference>
<dbReference type="FunFam" id="3.20.20.450:FF:000001">
    <property type="entry name" value="Cyclic di-GMP phosphodiesterase yahA"/>
    <property type="match status" value="1"/>
</dbReference>
<gene>
    <name evidence="5" type="ORF">HLUCCA11_02775</name>
</gene>
<dbReference type="SMART" id="SM00267">
    <property type="entry name" value="GGDEF"/>
    <property type="match status" value="1"/>
</dbReference>
<dbReference type="SMART" id="SM00448">
    <property type="entry name" value="REC"/>
    <property type="match status" value="1"/>
</dbReference>
<dbReference type="Gene3D" id="3.40.50.2300">
    <property type="match status" value="1"/>
</dbReference>
<dbReference type="AlphaFoldDB" id="A0A0P8BTL0"/>
<dbReference type="Pfam" id="PF00990">
    <property type="entry name" value="GGDEF"/>
    <property type="match status" value="1"/>
</dbReference>
<dbReference type="Pfam" id="PF00072">
    <property type="entry name" value="Response_reg"/>
    <property type="match status" value="1"/>
</dbReference>
<evidence type="ECO:0000256" key="1">
    <source>
        <dbReference type="PROSITE-ProRule" id="PRU00169"/>
    </source>
</evidence>
<dbReference type="PANTHER" id="PTHR33121:SF70">
    <property type="entry name" value="SIGNALING PROTEIN YKOW"/>
    <property type="match status" value="1"/>
</dbReference>
<dbReference type="CDD" id="cd01949">
    <property type="entry name" value="GGDEF"/>
    <property type="match status" value="1"/>
</dbReference>
<proteinExistence type="predicted"/>
<feature type="domain" description="Response regulatory" evidence="2">
    <location>
        <begin position="3"/>
        <end position="121"/>
    </location>
</feature>
<dbReference type="Gene3D" id="3.30.70.270">
    <property type="match status" value="1"/>
</dbReference>
<dbReference type="EMBL" id="LJZR01000002">
    <property type="protein sequence ID" value="KPQ37380.1"/>
    <property type="molecule type" value="Genomic_DNA"/>
</dbReference>
<dbReference type="InterPro" id="IPR050706">
    <property type="entry name" value="Cyclic-di-GMP_PDE-like"/>
</dbReference>
<dbReference type="SUPFAM" id="SSF141868">
    <property type="entry name" value="EAL domain-like"/>
    <property type="match status" value="1"/>
</dbReference>
<dbReference type="CDD" id="cd00156">
    <property type="entry name" value="REC"/>
    <property type="match status" value="1"/>
</dbReference>
<dbReference type="SUPFAM" id="SSF52172">
    <property type="entry name" value="CheY-like"/>
    <property type="match status" value="1"/>
</dbReference>
<dbReference type="InterPro" id="IPR000160">
    <property type="entry name" value="GGDEF_dom"/>
</dbReference>
<dbReference type="NCBIfam" id="TIGR00254">
    <property type="entry name" value="GGDEF"/>
    <property type="match status" value="1"/>
</dbReference>
<evidence type="ECO:0000313" key="6">
    <source>
        <dbReference type="Proteomes" id="UP000050465"/>
    </source>
</evidence>
<evidence type="ECO:0000259" key="3">
    <source>
        <dbReference type="PROSITE" id="PS50883"/>
    </source>
</evidence>
<reference evidence="5 6" key="1">
    <citation type="submission" date="2015-09" db="EMBL/GenBank/DDBJ databases">
        <title>Identification and resolution of microdiversity through metagenomic sequencing of parallel consortia.</title>
        <authorList>
            <person name="Nelson W.C."/>
            <person name="Romine M.F."/>
            <person name="Lindemann S.R."/>
        </authorList>
    </citation>
    <scope>NUCLEOTIDE SEQUENCE [LARGE SCALE GENOMIC DNA]</scope>
    <source>
        <strain evidence="5">Ana</strain>
    </source>
</reference>
<organism evidence="5 6">
    <name type="scientific">Phormidesmis priestleyi Ana</name>
    <dbReference type="NCBI Taxonomy" id="1666911"/>
    <lineage>
        <taxon>Bacteria</taxon>
        <taxon>Bacillati</taxon>
        <taxon>Cyanobacteriota</taxon>
        <taxon>Cyanophyceae</taxon>
        <taxon>Leptolyngbyales</taxon>
        <taxon>Leptolyngbyaceae</taxon>
        <taxon>Phormidesmis</taxon>
    </lineage>
</organism>
<accession>A0A0P8BTL0</accession>
<dbReference type="InterPro" id="IPR011006">
    <property type="entry name" value="CheY-like_superfamily"/>
</dbReference>
<feature type="domain" description="GGDEF" evidence="4">
    <location>
        <begin position="176"/>
        <end position="309"/>
    </location>
</feature>
<dbReference type="PROSITE" id="PS50887">
    <property type="entry name" value="GGDEF"/>
    <property type="match status" value="1"/>
</dbReference>
<dbReference type="InterPro" id="IPR029787">
    <property type="entry name" value="Nucleotide_cyclase"/>
</dbReference>
<dbReference type="GO" id="GO:0000160">
    <property type="term" value="P:phosphorelay signal transduction system"/>
    <property type="evidence" value="ECO:0007669"/>
    <property type="project" value="InterPro"/>
</dbReference>
<dbReference type="PROSITE" id="PS50883">
    <property type="entry name" value="EAL"/>
    <property type="match status" value="1"/>
</dbReference>
<comment type="caution">
    <text evidence="5">The sequence shown here is derived from an EMBL/GenBank/DDBJ whole genome shotgun (WGS) entry which is preliminary data.</text>
</comment>
<protein>
    <submittedName>
        <fullName evidence="5">EAL domain</fullName>
    </submittedName>
</protein>
<evidence type="ECO:0000313" key="5">
    <source>
        <dbReference type="EMBL" id="KPQ37380.1"/>
    </source>
</evidence>
<dbReference type="STRING" id="1666911.HLUCCA11_02775"/>
<sequence>MQKILVIESPGARRTDLVGYLESEKFLVNTADDGSTGVKAGRQHRPDVVLCSAEFFTPGLTGLQVLQMMRQDHELRLTPFILLTDDTARSHIRQAMELGADDCIVRPVSHPEIGNTIAARIRRQTATSELYLTTLRNTAEQINRLAHYDALTDLPNYRLLHQRLSQAITIAHSSQQTLAFMSVSLDRLRLVNTVMGYPAGDELLKASARRMQACLPPEATLARLTANQFAVVLPNLPRPQQARETAENLMDALSRPFSLPGQEIFVTTSIGVAFLLHQSEDIYTLLRQADAALESAKKQKSNYCQFYRSDMPVAFSDQISMETWLRYALERSEFEVYYQPQLNLSNNRIEGCEALIRWRHPEHGYISPAKFVPLAEETGLIIDIGQWVLETACSQAKRWQQMNLGMKYISINLSSVQFNKPNLIDSIKNTLATTGLAPYELELEVTETALMQDAESAIAILTELKTLGIRTAIDDFGTGYSSLSYLKELPVDTLKIDNCFVRGANHDPKNQAILQSTIELAHRLGLKVVAEGVENLEEQVLLTHYNCDYLQGFWVGRPMTASDVEKKCAIAPVAPVIEHSAESFVDPNTAPLAKSPAQPSAEPIVGLVQGYSSRF</sequence>
<dbReference type="Proteomes" id="UP000050465">
    <property type="component" value="Unassembled WGS sequence"/>
</dbReference>
<feature type="domain" description="EAL" evidence="3">
    <location>
        <begin position="318"/>
        <end position="572"/>
    </location>
</feature>
<dbReference type="CDD" id="cd01948">
    <property type="entry name" value="EAL"/>
    <property type="match status" value="1"/>
</dbReference>